<evidence type="ECO:0000256" key="1">
    <source>
        <dbReference type="SAM" id="Coils"/>
    </source>
</evidence>
<dbReference type="AlphaFoldDB" id="A0A2G2ZNG3"/>
<comment type="caution">
    <text evidence="2">The sequence shown here is derived from an EMBL/GenBank/DDBJ whole genome shotgun (WGS) entry which is preliminary data.</text>
</comment>
<dbReference type="EMBL" id="AYRZ02000004">
    <property type="protein sequence ID" value="PHT83454.1"/>
    <property type="molecule type" value="Genomic_DNA"/>
</dbReference>
<dbReference type="Proteomes" id="UP000222542">
    <property type="component" value="Unassembled WGS sequence"/>
</dbReference>
<gene>
    <name evidence="2" type="ORF">T459_11897</name>
</gene>
<sequence length="92" mass="10780">MENESRMKLEAEFKATITKLKEFTEHSQKMEAQIVELKEKLSVAYEAIRKSEAEVEPASTMFKDFVECLEEVKIDVVEHLLSFMYLGTRIFK</sequence>
<keyword evidence="3" id="KW-1185">Reference proteome</keyword>
<evidence type="ECO:0000313" key="3">
    <source>
        <dbReference type="Proteomes" id="UP000222542"/>
    </source>
</evidence>
<dbReference type="STRING" id="4072.A0A2G2ZNG3"/>
<name>A0A2G2ZNG3_CAPAN</name>
<proteinExistence type="predicted"/>
<keyword evidence="1" id="KW-0175">Coiled coil</keyword>
<dbReference type="Gramene" id="PHT83454">
    <property type="protein sequence ID" value="PHT83454"/>
    <property type="gene ID" value="T459_11897"/>
</dbReference>
<feature type="coiled-coil region" evidence="1">
    <location>
        <begin position="20"/>
        <end position="54"/>
    </location>
</feature>
<evidence type="ECO:0000313" key="2">
    <source>
        <dbReference type="EMBL" id="PHT83454.1"/>
    </source>
</evidence>
<organism evidence="2 3">
    <name type="scientific">Capsicum annuum</name>
    <name type="common">Capsicum pepper</name>
    <dbReference type="NCBI Taxonomy" id="4072"/>
    <lineage>
        <taxon>Eukaryota</taxon>
        <taxon>Viridiplantae</taxon>
        <taxon>Streptophyta</taxon>
        <taxon>Embryophyta</taxon>
        <taxon>Tracheophyta</taxon>
        <taxon>Spermatophyta</taxon>
        <taxon>Magnoliopsida</taxon>
        <taxon>eudicotyledons</taxon>
        <taxon>Gunneridae</taxon>
        <taxon>Pentapetalae</taxon>
        <taxon>asterids</taxon>
        <taxon>lamiids</taxon>
        <taxon>Solanales</taxon>
        <taxon>Solanaceae</taxon>
        <taxon>Solanoideae</taxon>
        <taxon>Capsiceae</taxon>
        <taxon>Capsicum</taxon>
    </lineage>
</organism>
<reference evidence="2 3" key="2">
    <citation type="journal article" date="2017" name="Genome Biol.">
        <title>New reference genome sequences of hot pepper reveal the massive evolution of plant disease-resistance genes by retroduplication.</title>
        <authorList>
            <person name="Kim S."/>
            <person name="Park J."/>
            <person name="Yeom S.I."/>
            <person name="Kim Y.M."/>
            <person name="Seo E."/>
            <person name="Kim K.T."/>
            <person name="Kim M.S."/>
            <person name="Lee J.M."/>
            <person name="Cheong K."/>
            <person name="Shin H.S."/>
            <person name="Kim S.B."/>
            <person name="Han K."/>
            <person name="Lee J."/>
            <person name="Park M."/>
            <person name="Lee H.A."/>
            <person name="Lee H.Y."/>
            <person name="Lee Y."/>
            <person name="Oh S."/>
            <person name="Lee J.H."/>
            <person name="Choi E."/>
            <person name="Choi E."/>
            <person name="Lee S.E."/>
            <person name="Jeon J."/>
            <person name="Kim H."/>
            <person name="Choi G."/>
            <person name="Song H."/>
            <person name="Lee J."/>
            <person name="Lee S.C."/>
            <person name="Kwon J.K."/>
            <person name="Lee H.Y."/>
            <person name="Koo N."/>
            <person name="Hong Y."/>
            <person name="Kim R.W."/>
            <person name="Kang W.H."/>
            <person name="Huh J.H."/>
            <person name="Kang B.C."/>
            <person name="Yang T.J."/>
            <person name="Lee Y.H."/>
            <person name="Bennetzen J.L."/>
            <person name="Choi D."/>
        </authorList>
    </citation>
    <scope>NUCLEOTIDE SEQUENCE [LARGE SCALE GENOMIC DNA]</scope>
    <source>
        <strain evidence="3">cv. CM334</strain>
    </source>
</reference>
<reference evidence="2 3" key="1">
    <citation type="journal article" date="2014" name="Nat. Genet.">
        <title>Genome sequence of the hot pepper provides insights into the evolution of pungency in Capsicum species.</title>
        <authorList>
            <person name="Kim S."/>
            <person name="Park M."/>
            <person name="Yeom S.I."/>
            <person name="Kim Y.M."/>
            <person name="Lee J.M."/>
            <person name="Lee H.A."/>
            <person name="Seo E."/>
            <person name="Choi J."/>
            <person name="Cheong K."/>
            <person name="Kim K.T."/>
            <person name="Jung K."/>
            <person name="Lee G.W."/>
            <person name="Oh S.K."/>
            <person name="Bae C."/>
            <person name="Kim S.B."/>
            <person name="Lee H.Y."/>
            <person name="Kim S.Y."/>
            <person name="Kim M.S."/>
            <person name="Kang B.C."/>
            <person name="Jo Y.D."/>
            <person name="Yang H.B."/>
            <person name="Jeong H.J."/>
            <person name="Kang W.H."/>
            <person name="Kwon J.K."/>
            <person name="Shin C."/>
            <person name="Lim J.Y."/>
            <person name="Park J.H."/>
            <person name="Huh J.H."/>
            <person name="Kim J.S."/>
            <person name="Kim B.D."/>
            <person name="Cohen O."/>
            <person name="Paran I."/>
            <person name="Suh M.C."/>
            <person name="Lee S.B."/>
            <person name="Kim Y.K."/>
            <person name="Shin Y."/>
            <person name="Noh S.J."/>
            <person name="Park J."/>
            <person name="Seo Y.S."/>
            <person name="Kwon S.Y."/>
            <person name="Kim H.A."/>
            <person name="Park J.M."/>
            <person name="Kim H.J."/>
            <person name="Choi S.B."/>
            <person name="Bosland P.W."/>
            <person name="Reeves G."/>
            <person name="Jo S.H."/>
            <person name="Lee B.W."/>
            <person name="Cho H.T."/>
            <person name="Choi H.S."/>
            <person name="Lee M.S."/>
            <person name="Yu Y."/>
            <person name="Do Choi Y."/>
            <person name="Park B.S."/>
            <person name="van Deynze A."/>
            <person name="Ashrafi H."/>
            <person name="Hill T."/>
            <person name="Kim W.T."/>
            <person name="Pai H.S."/>
            <person name="Ahn H.K."/>
            <person name="Yeam I."/>
            <person name="Giovannoni J.J."/>
            <person name="Rose J.K."/>
            <person name="Sorensen I."/>
            <person name="Lee S.J."/>
            <person name="Kim R.W."/>
            <person name="Choi I.Y."/>
            <person name="Choi B.S."/>
            <person name="Lim J.S."/>
            <person name="Lee Y.H."/>
            <person name="Choi D."/>
        </authorList>
    </citation>
    <scope>NUCLEOTIDE SEQUENCE [LARGE SCALE GENOMIC DNA]</scope>
    <source>
        <strain evidence="3">cv. CM334</strain>
    </source>
</reference>
<protein>
    <submittedName>
        <fullName evidence="2">Uncharacterized protein</fullName>
    </submittedName>
</protein>
<accession>A0A2G2ZNG3</accession>